<evidence type="ECO:0000259" key="20">
    <source>
        <dbReference type="PROSITE" id="PS51383"/>
    </source>
</evidence>
<comment type="cofactor">
    <cofactor evidence="18 19">
        <name>K(+)</name>
        <dbReference type="ChEBI" id="CHEBI:29103"/>
    </cofactor>
    <text evidence="18 19">Binds 1 potassium ion per subunit.</text>
</comment>
<evidence type="ECO:0000256" key="3">
    <source>
        <dbReference type="ARBA" id="ARBA00006001"/>
    </source>
</evidence>
<evidence type="ECO:0000256" key="19">
    <source>
        <dbReference type="PIRNR" id="PIRNR017184"/>
    </source>
</evidence>
<comment type="function">
    <text evidence="17">Catalyzes the dehydration of the S-form of NAD(P)HX at the expense of ADP, which is converted to AMP. Together with NAD(P)HX epimerase, which catalyzes the epimerization of the S- and R-forms, the enzyme allows the repair of both epimers of NAD(P)HX, a damaged form of NAD(P)H that is a result of enzymatic or heat-dependent hydration.</text>
</comment>
<evidence type="ECO:0000256" key="6">
    <source>
        <dbReference type="ARBA" id="ARBA00022741"/>
    </source>
</evidence>
<evidence type="ECO:0000256" key="11">
    <source>
        <dbReference type="ARBA" id="ARBA00023235"/>
    </source>
</evidence>
<keyword evidence="11 18" id="KW-0413">Isomerase</keyword>
<comment type="similarity">
    <text evidence="17">Belongs to the NnrD/CARKD family.</text>
</comment>
<evidence type="ECO:0000256" key="12">
    <source>
        <dbReference type="ARBA" id="ARBA00023239"/>
    </source>
</evidence>
<accession>A0A172T513</accession>
<reference evidence="23" key="2">
    <citation type="journal article" date="2020" name="mSystems">
        <title>Genome- and Community-Level Interaction Insights into Carbon Utilization and Element Cycling Functions of Hydrothermarchaeota in Hydrothermal Sediment.</title>
        <authorList>
            <person name="Zhou Z."/>
            <person name="Liu Y."/>
            <person name="Xu W."/>
            <person name="Pan J."/>
            <person name="Luo Z.H."/>
            <person name="Li M."/>
        </authorList>
    </citation>
    <scope>NUCLEOTIDE SEQUENCE [LARGE SCALE GENOMIC DNA]</scope>
    <source>
        <strain evidence="23">SpSt-604</strain>
    </source>
</reference>
<evidence type="ECO:0000256" key="13">
    <source>
        <dbReference type="ARBA" id="ARBA00023268"/>
    </source>
</evidence>
<dbReference type="PROSITE" id="PS51385">
    <property type="entry name" value="YJEF_N"/>
    <property type="match status" value="1"/>
</dbReference>
<comment type="catalytic activity">
    <reaction evidence="15 17 19">
        <text>(6S)-NADHX + ADP = AMP + phosphate + NADH + H(+)</text>
        <dbReference type="Rhea" id="RHEA:32223"/>
        <dbReference type="ChEBI" id="CHEBI:15378"/>
        <dbReference type="ChEBI" id="CHEBI:43474"/>
        <dbReference type="ChEBI" id="CHEBI:57945"/>
        <dbReference type="ChEBI" id="CHEBI:64074"/>
        <dbReference type="ChEBI" id="CHEBI:456215"/>
        <dbReference type="ChEBI" id="CHEBI:456216"/>
        <dbReference type="EC" id="4.2.1.136"/>
    </reaction>
</comment>
<dbReference type="InterPro" id="IPR029056">
    <property type="entry name" value="Ribokinase-like"/>
</dbReference>
<evidence type="ECO:0000256" key="1">
    <source>
        <dbReference type="ARBA" id="ARBA00000013"/>
    </source>
</evidence>
<feature type="binding site" evidence="18">
    <location>
        <begin position="132"/>
        <end position="138"/>
    </location>
    <ligand>
        <name>(6S)-NADPHX</name>
        <dbReference type="ChEBI" id="CHEBI:64076"/>
    </ligand>
</feature>
<keyword evidence="7 17" id="KW-0067">ATP-binding</keyword>
<evidence type="ECO:0000256" key="9">
    <source>
        <dbReference type="ARBA" id="ARBA00022958"/>
    </source>
</evidence>
<evidence type="ECO:0000256" key="7">
    <source>
        <dbReference type="ARBA" id="ARBA00022840"/>
    </source>
</evidence>
<comment type="similarity">
    <text evidence="3 19">In the N-terminal section; belongs to the NnrE/AIBP family.</text>
</comment>
<dbReference type="Pfam" id="PF03853">
    <property type="entry name" value="YjeF_N"/>
    <property type="match status" value="1"/>
</dbReference>
<keyword evidence="9 18" id="KW-0630">Potassium</keyword>
<keyword evidence="8 17" id="KW-0521">NADP</keyword>
<dbReference type="PANTHER" id="PTHR12592:SF0">
    <property type="entry name" value="ATP-DEPENDENT (S)-NAD(P)H-HYDRATE DEHYDRATASE"/>
    <property type="match status" value="1"/>
</dbReference>
<evidence type="ECO:0000256" key="8">
    <source>
        <dbReference type="ARBA" id="ARBA00022857"/>
    </source>
</evidence>
<dbReference type="NCBIfam" id="TIGR00196">
    <property type="entry name" value="yjeF_cterm"/>
    <property type="match status" value="1"/>
</dbReference>
<evidence type="ECO:0000256" key="15">
    <source>
        <dbReference type="ARBA" id="ARBA00048238"/>
    </source>
</evidence>
<comment type="catalytic activity">
    <reaction evidence="2 18 19">
        <text>(6R)-NADPHX = (6S)-NADPHX</text>
        <dbReference type="Rhea" id="RHEA:32227"/>
        <dbReference type="ChEBI" id="CHEBI:64076"/>
        <dbReference type="ChEBI" id="CHEBI:64077"/>
        <dbReference type="EC" id="5.1.99.6"/>
    </reaction>
</comment>
<dbReference type="GO" id="GO:0046872">
    <property type="term" value="F:metal ion binding"/>
    <property type="evidence" value="ECO:0007669"/>
    <property type="project" value="UniProtKB-UniRule"/>
</dbReference>
<keyword evidence="10 17" id="KW-0520">NAD</keyword>
<dbReference type="GO" id="GO:0110051">
    <property type="term" value="P:metabolite repair"/>
    <property type="evidence" value="ECO:0007669"/>
    <property type="project" value="TreeGrafter"/>
</dbReference>
<comment type="similarity">
    <text evidence="4 19">In the C-terminal section; belongs to the NnrD/CARKD family.</text>
</comment>
<feature type="binding site" evidence="17">
    <location>
        <position position="262"/>
    </location>
    <ligand>
        <name>(6S)-NADPHX</name>
        <dbReference type="ChEBI" id="CHEBI:64076"/>
    </ligand>
</feature>
<evidence type="ECO:0000256" key="5">
    <source>
        <dbReference type="ARBA" id="ARBA00022723"/>
    </source>
</evidence>
<evidence type="ECO:0000313" key="23">
    <source>
        <dbReference type="EMBL" id="HGU41336.1"/>
    </source>
</evidence>
<dbReference type="SUPFAM" id="SSF64153">
    <property type="entry name" value="YjeF N-terminal domain-like"/>
    <property type="match status" value="1"/>
</dbReference>
<name>A0A172T513_FERPE</name>
<reference evidence="22 24" key="1">
    <citation type="submission" date="2014-08" db="EMBL/GenBank/DDBJ databases">
        <title>Fervidobacterium pennivorans DYC genome.</title>
        <authorList>
            <person name="Wushke S."/>
        </authorList>
    </citation>
    <scope>NUCLEOTIDE SEQUENCE [LARGE SCALE GENOMIC DNA]</scope>
    <source>
        <strain evidence="22 24">DYC</strain>
    </source>
</reference>
<feature type="domain" description="YjeF N-terminal" evidence="21">
    <location>
        <begin position="9"/>
        <end position="219"/>
    </location>
</feature>
<evidence type="ECO:0000256" key="10">
    <source>
        <dbReference type="ARBA" id="ARBA00023027"/>
    </source>
</evidence>
<organism evidence="22 24">
    <name type="scientific">Fervidobacterium pennivorans</name>
    <dbReference type="NCBI Taxonomy" id="93466"/>
    <lineage>
        <taxon>Bacteria</taxon>
        <taxon>Thermotogati</taxon>
        <taxon>Thermotogota</taxon>
        <taxon>Thermotogae</taxon>
        <taxon>Thermotogales</taxon>
        <taxon>Fervidobacteriaceae</taxon>
        <taxon>Fervidobacterium</taxon>
    </lineage>
</organism>
<dbReference type="GO" id="GO:0016301">
    <property type="term" value="F:kinase activity"/>
    <property type="evidence" value="ECO:0007669"/>
    <property type="project" value="UniProtKB-KW"/>
</dbReference>
<feature type="binding site" evidence="17">
    <location>
        <position position="447"/>
    </location>
    <ligand>
        <name>AMP</name>
        <dbReference type="ChEBI" id="CHEBI:456215"/>
    </ligand>
</feature>
<comment type="catalytic activity">
    <reaction evidence="1 18 19">
        <text>(6R)-NADHX = (6S)-NADHX</text>
        <dbReference type="Rhea" id="RHEA:32215"/>
        <dbReference type="ChEBI" id="CHEBI:64074"/>
        <dbReference type="ChEBI" id="CHEBI:64075"/>
        <dbReference type="EC" id="5.1.99.6"/>
    </reaction>
</comment>
<dbReference type="PROSITE" id="PS51383">
    <property type="entry name" value="YJEF_C_3"/>
    <property type="match status" value="1"/>
</dbReference>
<dbReference type="GO" id="GO:0005524">
    <property type="term" value="F:ATP binding"/>
    <property type="evidence" value="ECO:0007669"/>
    <property type="project" value="UniProtKB-UniRule"/>
</dbReference>
<dbReference type="Gene3D" id="3.40.1190.20">
    <property type="match status" value="1"/>
</dbReference>
<dbReference type="CDD" id="cd01171">
    <property type="entry name" value="YXKO-related"/>
    <property type="match status" value="1"/>
</dbReference>
<evidence type="ECO:0000256" key="17">
    <source>
        <dbReference type="HAMAP-Rule" id="MF_01965"/>
    </source>
</evidence>
<protein>
    <recommendedName>
        <fullName evidence="19">Bifunctional NAD(P)H-hydrate repair enzyme</fullName>
    </recommendedName>
    <alternativeName>
        <fullName evidence="19">Nicotinamide nucleotide repair protein</fullName>
    </alternativeName>
    <domain>
        <recommendedName>
            <fullName evidence="19">ADP-dependent (S)-NAD(P)H-hydrate dehydratase</fullName>
            <ecNumber evidence="19">4.2.1.136</ecNumber>
        </recommendedName>
        <alternativeName>
            <fullName evidence="19">ADP-dependent NAD(P)HX dehydratase</fullName>
        </alternativeName>
    </domain>
    <domain>
        <recommendedName>
            <fullName evidence="19">NAD(P)H-hydrate epimerase</fullName>
            <ecNumber evidence="19">5.1.99.6</ecNumber>
        </recommendedName>
    </domain>
</protein>
<comment type="cofactor">
    <cofactor evidence="17">
        <name>Mg(2+)</name>
        <dbReference type="ChEBI" id="CHEBI:18420"/>
    </cofactor>
</comment>
<dbReference type="KEGG" id="fng:JM64_09180"/>
<dbReference type="EC" id="5.1.99.6" evidence="19"/>
<comment type="similarity">
    <text evidence="18">Belongs to the NnrE/AIBP family.</text>
</comment>
<dbReference type="PATRIC" id="fig|93466.3.peg.1913"/>
<dbReference type="HAMAP" id="MF_01965">
    <property type="entry name" value="NADHX_dehydratase"/>
    <property type="match status" value="1"/>
</dbReference>
<dbReference type="PIRSF" id="PIRSF017184">
    <property type="entry name" value="Nnr"/>
    <property type="match status" value="1"/>
</dbReference>
<dbReference type="InterPro" id="IPR030677">
    <property type="entry name" value="Nnr"/>
</dbReference>
<feature type="binding site" evidence="18">
    <location>
        <position position="162"/>
    </location>
    <ligand>
        <name>(6S)-NADPHX</name>
        <dbReference type="ChEBI" id="CHEBI:64076"/>
    </ligand>
</feature>
<feature type="binding site" evidence="18">
    <location>
        <begin position="59"/>
        <end position="63"/>
    </location>
    <ligand>
        <name>(6S)-NADPHX</name>
        <dbReference type="ChEBI" id="CHEBI:64076"/>
    </ligand>
</feature>
<keyword evidence="5 18" id="KW-0479">Metal-binding</keyword>
<dbReference type="EC" id="4.2.1.136" evidence="19"/>
<evidence type="ECO:0000313" key="24">
    <source>
        <dbReference type="Proteomes" id="UP000077096"/>
    </source>
</evidence>
<evidence type="ECO:0000259" key="21">
    <source>
        <dbReference type="PROSITE" id="PS51385"/>
    </source>
</evidence>
<dbReference type="EMBL" id="CP011393">
    <property type="protein sequence ID" value="ANE42071.1"/>
    <property type="molecule type" value="Genomic_DNA"/>
</dbReference>
<comment type="caution">
    <text evidence="18">Lacks conserved residue(s) required for the propagation of feature annotation.</text>
</comment>
<keyword evidence="22" id="KW-0418">Kinase</keyword>
<keyword evidence="22" id="KW-0808">Transferase</keyword>
<dbReference type="InterPro" id="IPR036652">
    <property type="entry name" value="YjeF_N_dom_sf"/>
</dbReference>
<feature type="binding site" evidence="17">
    <location>
        <position position="383"/>
    </location>
    <ligand>
        <name>(6S)-NADPHX</name>
        <dbReference type="ChEBI" id="CHEBI:64076"/>
    </ligand>
</feature>
<feature type="domain" description="YjeF C-terminal" evidence="20">
    <location>
        <begin position="227"/>
        <end position="504"/>
    </location>
</feature>
<feature type="binding site" evidence="18">
    <location>
        <position position="60"/>
    </location>
    <ligand>
        <name>K(+)</name>
        <dbReference type="ChEBI" id="CHEBI:29103"/>
    </ligand>
</feature>
<dbReference type="AlphaFoldDB" id="A0A172T513"/>
<evidence type="ECO:0000256" key="2">
    <source>
        <dbReference type="ARBA" id="ARBA00000909"/>
    </source>
</evidence>
<dbReference type="GO" id="GO:0046496">
    <property type="term" value="P:nicotinamide nucleotide metabolic process"/>
    <property type="evidence" value="ECO:0007669"/>
    <property type="project" value="UniProtKB-UniRule"/>
</dbReference>
<feature type="binding site" evidence="17">
    <location>
        <begin position="419"/>
        <end position="423"/>
    </location>
    <ligand>
        <name>AMP</name>
        <dbReference type="ChEBI" id="CHEBI:456215"/>
    </ligand>
</feature>
<proteinExistence type="inferred from homology"/>
<feature type="binding site" evidence="18">
    <location>
        <position position="128"/>
    </location>
    <ligand>
        <name>K(+)</name>
        <dbReference type="ChEBI" id="CHEBI:29103"/>
    </ligand>
</feature>
<dbReference type="PANTHER" id="PTHR12592">
    <property type="entry name" value="ATP-DEPENDENT (S)-NAD(P)H-HYDRATE DEHYDRATASE FAMILY MEMBER"/>
    <property type="match status" value="1"/>
</dbReference>
<dbReference type="EMBL" id="DSZT01000008">
    <property type="protein sequence ID" value="HGU41336.1"/>
    <property type="molecule type" value="Genomic_DNA"/>
</dbReference>
<dbReference type="HAMAP" id="MF_01966">
    <property type="entry name" value="NADHX_epimerase"/>
    <property type="match status" value="1"/>
</dbReference>
<comment type="catalytic activity">
    <reaction evidence="16 17 19">
        <text>(6S)-NADPHX + ADP = AMP + phosphate + NADPH + H(+)</text>
        <dbReference type="Rhea" id="RHEA:32235"/>
        <dbReference type="ChEBI" id="CHEBI:15378"/>
        <dbReference type="ChEBI" id="CHEBI:43474"/>
        <dbReference type="ChEBI" id="CHEBI:57783"/>
        <dbReference type="ChEBI" id="CHEBI:64076"/>
        <dbReference type="ChEBI" id="CHEBI:456215"/>
        <dbReference type="ChEBI" id="CHEBI:456216"/>
        <dbReference type="EC" id="4.2.1.136"/>
    </reaction>
</comment>
<keyword evidence="13" id="KW-0511">Multifunctional enzyme</keyword>
<comment type="function">
    <text evidence="14 19">Bifunctional enzyme that catalyzes the epimerization of the S- and R-forms of NAD(P)HX and the dehydration of the S-form of NAD(P)HX at the expense of ADP, which is converted to AMP. This allows the repair of both epimers of NAD(P)HX, a damaged form of NAD(P)H that is a result of enzymatic or heat-dependent hydration.</text>
</comment>
<keyword evidence="6 17" id="KW-0547">Nucleotide-binding</keyword>
<feature type="binding site" evidence="17">
    <location>
        <position position="329"/>
    </location>
    <ligand>
        <name>(6S)-NADPHX</name>
        <dbReference type="ChEBI" id="CHEBI:64076"/>
    </ligand>
</feature>
<feature type="binding site" evidence="18">
    <location>
        <position position="165"/>
    </location>
    <ligand>
        <name>K(+)</name>
        <dbReference type="ChEBI" id="CHEBI:29103"/>
    </ligand>
</feature>
<gene>
    <name evidence="17" type="primary">nnrD</name>
    <name evidence="18" type="synonym">nnrE</name>
    <name evidence="23" type="ORF">ENT72_00185</name>
    <name evidence="22" type="ORF">JM64_09180</name>
</gene>
<evidence type="ECO:0000313" key="22">
    <source>
        <dbReference type="EMBL" id="ANE42071.1"/>
    </source>
</evidence>
<evidence type="ECO:0000256" key="4">
    <source>
        <dbReference type="ARBA" id="ARBA00009524"/>
    </source>
</evidence>
<dbReference type="Pfam" id="PF01256">
    <property type="entry name" value="Carb_kinase"/>
    <property type="match status" value="1"/>
</dbReference>
<evidence type="ECO:0000256" key="14">
    <source>
        <dbReference type="ARBA" id="ARBA00025153"/>
    </source>
</evidence>
<dbReference type="GO" id="GO:0052856">
    <property type="term" value="F:NAD(P)HX epimerase activity"/>
    <property type="evidence" value="ECO:0007669"/>
    <property type="project" value="UniProtKB-UniRule"/>
</dbReference>
<dbReference type="NCBIfam" id="TIGR00197">
    <property type="entry name" value="yjeF_nterm"/>
    <property type="match status" value="1"/>
</dbReference>
<dbReference type="SUPFAM" id="SSF53613">
    <property type="entry name" value="Ribokinase-like"/>
    <property type="match status" value="1"/>
</dbReference>
<dbReference type="Gene3D" id="3.40.50.10260">
    <property type="entry name" value="YjeF N-terminal domain"/>
    <property type="match status" value="1"/>
</dbReference>
<evidence type="ECO:0000256" key="16">
    <source>
        <dbReference type="ARBA" id="ARBA00049209"/>
    </source>
</evidence>
<sequence>MFVITSKEMKELEKRTITDFDISEEILMERAGISVVQAIWNEYGEFSNKSFVIICGSGNNGGDGYVVARDLLNYTEAVRVISVGHPTTEVAKKNYERYLKHGGIVYTYSELGLEGASKIISEADIVVDALFGTGLNREINDEELTKLIEVMNLYSKCIVSVDIPSGVCADDGKIMGCAVQADLTVTFGLPKVGHFLFPGRELCGKLKIAKIGIPSLDMLTCDINKELITTEKLRLPNRPRWSNKGTYSQVIIIGGSNKYIGAPVLSALSALRSGASMVKVVSVSKVCQCAMSHDPALICVNIGEDFNVEKLEDFIATVSKDVVFVVGPGWDTQNSEEKLSIIKKLLLTSNTLIIDADGLNVLSQNIDLLREKNSSKSVILTPHPGEFSRLTKKSLEKVKQNYELVHEFSKEYGVITVLKDATSIVSDGKKIYFNITGNTSLSKAGSGDILSGLLAGLISQHLEPVEAVKTGVYVFGLAGEMVPVEGMNSAFSILNYIPEAFKRLRESK</sequence>
<dbReference type="OrthoDB" id="9806925at2"/>
<dbReference type="FunFam" id="3.40.50.10260:FF:000003">
    <property type="entry name" value="Multifunctional fusion protein"/>
    <property type="match status" value="1"/>
</dbReference>
<comment type="subunit">
    <text evidence="17">Homotetramer.</text>
</comment>
<dbReference type="InterPro" id="IPR004443">
    <property type="entry name" value="YjeF_N_dom"/>
</dbReference>
<comment type="function">
    <text evidence="18">Catalyzes the epimerization of the S- and R-forms of NAD(P)HX, a damaged form of NAD(P)H that is a result of enzymatic or heat-dependent hydration. This is a prerequisite for the S-specific NAD(P)H-hydrate dehydratase to allow the repair of both epimers of NAD(P)HX.</text>
</comment>
<feature type="binding site" evidence="17">
    <location>
        <position position="448"/>
    </location>
    <ligand>
        <name>(6S)-NADPHX</name>
        <dbReference type="ChEBI" id="CHEBI:64076"/>
    </ligand>
</feature>
<dbReference type="GO" id="GO:0052855">
    <property type="term" value="F:ADP-dependent NAD(P)H-hydrate dehydratase activity"/>
    <property type="evidence" value="ECO:0007669"/>
    <property type="project" value="UniProtKB-UniRule"/>
</dbReference>
<dbReference type="Proteomes" id="UP000077096">
    <property type="component" value="Chromosome"/>
</dbReference>
<dbReference type="InterPro" id="IPR000631">
    <property type="entry name" value="CARKD"/>
</dbReference>
<evidence type="ECO:0000256" key="18">
    <source>
        <dbReference type="HAMAP-Rule" id="MF_01966"/>
    </source>
</evidence>
<keyword evidence="12 17" id="KW-0456">Lyase</keyword>